<dbReference type="InterPro" id="IPR024524">
    <property type="entry name" value="DUF3800"/>
</dbReference>
<evidence type="ECO:0000313" key="1">
    <source>
        <dbReference type="EMBL" id="VEJ30960.1"/>
    </source>
</evidence>
<proteinExistence type="predicted"/>
<evidence type="ECO:0000313" key="2">
    <source>
        <dbReference type="Proteomes" id="UP000270988"/>
    </source>
</evidence>
<accession>A0A3S4YTV5</accession>
<name>A0A3S4YTV5_9MICC</name>
<dbReference type="Pfam" id="PF12686">
    <property type="entry name" value="DUF3800"/>
    <property type="match status" value="1"/>
</dbReference>
<dbReference type="Proteomes" id="UP000270988">
    <property type="component" value="Chromosome"/>
</dbReference>
<dbReference type="AlphaFoldDB" id="A0A3S4YTV5"/>
<reference evidence="1 2" key="1">
    <citation type="submission" date="2018-12" db="EMBL/GenBank/DDBJ databases">
        <authorList>
            <consortium name="Pathogen Informatics"/>
        </authorList>
    </citation>
    <scope>NUCLEOTIDE SEQUENCE [LARGE SCALE GENOMIC DNA]</scope>
    <source>
        <strain evidence="1 2">NCTC10918</strain>
    </source>
</reference>
<sequence length="314" mass="36869">MLLTYIDEIGSRTEYVSKDHPKYNTSPAFGYAGFIIPDDKAREFGAYFVSIRNRLYREEYNKSDISGRFEVKGSDVFRVNTYKLYPQNIKYFMKLVNKLNYLGGKIFYFVKEKPRGTFPEINKSLDYRYSKRDEGGLRQWMDDMHDFIMRQVLNRLARHAVASDENIMVMMDQINENERKPYMSLAYAHIFSRSSKYPEMDKIVEPPMHIDSSISANIQFADWVSAFLSKFIFYQLDDGWEHYVPENDMKLLFVNKIFTYESKMEFYGYTDDIHNSEVLHECRPKFSASSIGGSNISQGSWEALQKVARASNLL</sequence>
<protein>
    <submittedName>
        <fullName evidence="1">Protein of uncharacterized function (DUF3800)</fullName>
    </submittedName>
</protein>
<gene>
    <name evidence="1" type="ORF">NCTC10918_02252</name>
</gene>
<dbReference type="EMBL" id="LR134521">
    <property type="protein sequence ID" value="VEJ30960.1"/>
    <property type="molecule type" value="Genomic_DNA"/>
</dbReference>
<organism evidence="1 2">
    <name type="scientific">Rothia dentocariosa</name>
    <dbReference type="NCBI Taxonomy" id="2047"/>
    <lineage>
        <taxon>Bacteria</taxon>
        <taxon>Bacillati</taxon>
        <taxon>Actinomycetota</taxon>
        <taxon>Actinomycetes</taxon>
        <taxon>Micrococcales</taxon>
        <taxon>Micrococcaceae</taxon>
        <taxon>Rothia</taxon>
    </lineage>
</organism>